<gene>
    <name evidence="2" type="ORF">DILT_LOCUS15616</name>
</gene>
<evidence type="ECO:0000313" key="2">
    <source>
        <dbReference type="EMBL" id="VDN30800.1"/>
    </source>
</evidence>
<accession>A0A3P7MVB3</accession>
<evidence type="ECO:0000256" key="1">
    <source>
        <dbReference type="SAM" id="MobiDB-lite"/>
    </source>
</evidence>
<protein>
    <submittedName>
        <fullName evidence="2">Uncharacterized protein</fullName>
    </submittedName>
</protein>
<sequence length="156" mass="17413">QFSTSRHHLYASVSICLPPANDHPLSAPASPLPLSFSGPPALQLLDNQNLQTVHLCYLDLQDQLASLVPSPPRPSSAADRSSPKFSAHFIPLLRRFSLSLPLHRRHRRRGVCPQDQPPQPQSHDELDHQFSPSLPDFLLTNHYGALIATFPFTFRS</sequence>
<dbReference type="OrthoDB" id="10641244at2759"/>
<evidence type="ECO:0000313" key="3">
    <source>
        <dbReference type="Proteomes" id="UP000281553"/>
    </source>
</evidence>
<keyword evidence="3" id="KW-1185">Reference proteome</keyword>
<dbReference type="AlphaFoldDB" id="A0A3P7MVB3"/>
<dbReference type="EMBL" id="UYRU01080149">
    <property type="protein sequence ID" value="VDN30800.1"/>
    <property type="molecule type" value="Genomic_DNA"/>
</dbReference>
<proteinExistence type="predicted"/>
<reference evidence="2 3" key="1">
    <citation type="submission" date="2018-11" db="EMBL/GenBank/DDBJ databases">
        <authorList>
            <consortium name="Pathogen Informatics"/>
        </authorList>
    </citation>
    <scope>NUCLEOTIDE SEQUENCE [LARGE SCALE GENOMIC DNA]</scope>
</reference>
<name>A0A3P7MVB3_DIBLA</name>
<dbReference type="Proteomes" id="UP000281553">
    <property type="component" value="Unassembled WGS sequence"/>
</dbReference>
<organism evidence="2 3">
    <name type="scientific">Dibothriocephalus latus</name>
    <name type="common">Fish tapeworm</name>
    <name type="synonym">Diphyllobothrium latum</name>
    <dbReference type="NCBI Taxonomy" id="60516"/>
    <lineage>
        <taxon>Eukaryota</taxon>
        <taxon>Metazoa</taxon>
        <taxon>Spiralia</taxon>
        <taxon>Lophotrochozoa</taxon>
        <taxon>Platyhelminthes</taxon>
        <taxon>Cestoda</taxon>
        <taxon>Eucestoda</taxon>
        <taxon>Diphyllobothriidea</taxon>
        <taxon>Diphyllobothriidae</taxon>
        <taxon>Dibothriocephalus</taxon>
    </lineage>
</organism>
<feature type="non-terminal residue" evidence="2">
    <location>
        <position position="1"/>
    </location>
</feature>
<feature type="region of interest" description="Disordered" evidence="1">
    <location>
        <begin position="107"/>
        <end position="128"/>
    </location>
</feature>